<dbReference type="GO" id="GO:0020037">
    <property type="term" value="F:heme binding"/>
    <property type="evidence" value="ECO:0007669"/>
    <property type="project" value="InterPro"/>
</dbReference>
<keyword evidence="3 9" id="KW-0349">Heme</keyword>
<comment type="caution">
    <text evidence="10">The sequence shown here is derived from an EMBL/GenBank/DDBJ whole genome shotgun (WGS) entry which is preliminary data.</text>
</comment>
<dbReference type="FunFam" id="1.10.630.10:FF:000018">
    <property type="entry name" value="Cytochrome P450 monooxygenase"/>
    <property type="match status" value="1"/>
</dbReference>
<comment type="pathway">
    <text evidence="1">Antibiotic biosynthesis; vancomycin biosynthesis.</text>
</comment>
<dbReference type="AlphaFoldDB" id="A0A154MIK0"/>
<keyword evidence="5 9" id="KW-0560">Oxidoreductase</keyword>
<dbReference type="PRINTS" id="PR00359">
    <property type="entry name" value="BP450"/>
</dbReference>
<dbReference type="InterPro" id="IPR017972">
    <property type="entry name" value="Cyt_P450_CS"/>
</dbReference>
<dbReference type="InterPro" id="IPR001128">
    <property type="entry name" value="Cyt_P450"/>
</dbReference>
<keyword evidence="6 9" id="KW-0408">Iron</keyword>
<dbReference type="PANTHER" id="PTHR46696:SF1">
    <property type="entry name" value="CYTOCHROME P450 YJIB-RELATED"/>
    <property type="match status" value="1"/>
</dbReference>
<dbReference type="GO" id="GO:0004497">
    <property type="term" value="F:monooxygenase activity"/>
    <property type="evidence" value="ECO:0007669"/>
    <property type="project" value="UniProtKB-KW"/>
</dbReference>
<dbReference type="GO" id="GO:0016705">
    <property type="term" value="F:oxidoreductase activity, acting on paired donors, with incorporation or reduction of molecular oxygen"/>
    <property type="evidence" value="ECO:0007669"/>
    <property type="project" value="InterPro"/>
</dbReference>
<dbReference type="Gene3D" id="1.10.630.10">
    <property type="entry name" value="Cytochrome P450"/>
    <property type="match status" value="1"/>
</dbReference>
<dbReference type="PANTHER" id="PTHR46696">
    <property type="entry name" value="P450, PUTATIVE (EUROFUNG)-RELATED"/>
    <property type="match status" value="1"/>
</dbReference>
<keyword evidence="4 9" id="KW-0479">Metal-binding</keyword>
<dbReference type="Proteomes" id="UP000186883">
    <property type="component" value="Unassembled WGS sequence"/>
</dbReference>
<dbReference type="InterPro" id="IPR036396">
    <property type="entry name" value="Cyt_P450_sf"/>
</dbReference>
<name>A0A154MIK0_9PSEU</name>
<comment type="similarity">
    <text evidence="2 9">Belongs to the cytochrome P450 family.</text>
</comment>
<dbReference type="CDD" id="cd11031">
    <property type="entry name" value="Cyp158A-like"/>
    <property type="match status" value="1"/>
</dbReference>
<keyword evidence="13" id="KW-1185">Reference proteome</keyword>
<evidence type="ECO:0000313" key="12">
    <source>
        <dbReference type="Proteomes" id="UP000076321"/>
    </source>
</evidence>
<keyword evidence="7 9" id="KW-0503">Monooxygenase</keyword>
<dbReference type="EMBL" id="LOBU02000014">
    <property type="protein sequence ID" value="OKA06629.1"/>
    <property type="molecule type" value="Genomic_DNA"/>
</dbReference>
<evidence type="ECO:0000256" key="7">
    <source>
        <dbReference type="ARBA" id="ARBA00023033"/>
    </source>
</evidence>
<dbReference type="PROSITE" id="PS00086">
    <property type="entry name" value="CYTOCHROME_P450"/>
    <property type="match status" value="1"/>
</dbReference>
<organism evidence="10 12">
    <name type="scientific">Amycolatopsis regifaucium</name>
    <dbReference type="NCBI Taxonomy" id="546365"/>
    <lineage>
        <taxon>Bacteria</taxon>
        <taxon>Bacillati</taxon>
        <taxon>Actinomycetota</taxon>
        <taxon>Actinomycetes</taxon>
        <taxon>Pseudonocardiales</taxon>
        <taxon>Pseudonocardiaceae</taxon>
        <taxon>Amycolatopsis</taxon>
    </lineage>
</organism>
<evidence type="ECO:0000256" key="9">
    <source>
        <dbReference type="RuleBase" id="RU000461"/>
    </source>
</evidence>
<gene>
    <name evidence="11" type="ORF">ATP06_0218820</name>
    <name evidence="10" type="ORF">AVL48_35785</name>
</gene>
<accession>A0A154MIK0</accession>
<dbReference type="RefSeq" id="WP_061982325.1">
    <property type="nucleotide sequence ID" value="NZ_FOPQ01000003.1"/>
</dbReference>
<evidence type="ECO:0000256" key="8">
    <source>
        <dbReference type="ARBA" id="ARBA00055433"/>
    </source>
</evidence>
<comment type="function">
    <text evidence="8">Involved in the coupling of aromatic side chains of the heptapeptide of vancomycin.</text>
</comment>
<dbReference type="InterPro" id="IPR002397">
    <property type="entry name" value="Cyt_P450_B"/>
</dbReference>
<evidence type="ECO:0000313" key="10">
    <source>
        <dbReference type="EMBL" id="KZB83930.1"/>
    </source>
</evidence>
<dbReference type="OrthoDB" id="141712at2"/>
<dbReference type="SUPFAM" id="SSF48264">
    <property type="entry name" value="Cytochrome P450"/>
    <property type="match status" value="1"/>
</dbReference>
<sequence>MTAYDYPFNSFIGLELADGYADARERPGLTRVKPPLGEPAWLVTRYEEAKQVLADRRFSRAEAHRRDAPRALSRVPGGIVTMDPPELTRIRGLAVKTFTPQRVERLRPHVRRLAHELIDLMVDVGAPADLVRDFSLPIPIAVICELLGVPACEHERFRLWNDALLATDLPPAEARRNLDELAGYFTRLIVRRREEPAEDLISALVEACDADDELSEKDLILLCVALLVAGYEATASQIPNFLHVLFRNPEQLARLRADPELIPNAVEELLRFVPLASSAMFAHYPSEDVEVGGTVVRQGEPVLVSIGAANRDAARFAGPEELDLDRNAQGHLAFGYGIHHCVGAPLGRIELQEALHALLTRLPGLRQAGKIEWKTATFFRGPLTMPVTW</sequence>
<dbReference type="Pfam" id="PF00067">
    <property type="entry name" value="p450"/>
    <property type="match status" value="1"/>
</dbReference>
<dbReference type="PRINTS" id="PR00385">
    <property type="entry name" value="P450"/>
</dbReference>
<dbReference type="EMBL" id="LQCI01000018">
    <property type="protein sequence ID" value="KZB83930.1"/>
    <property type="molecule type" value="Genomic_DNA"/>
</dbReference>
<reference evidence="10 12" key="1">
    <citation type="submission" date="2015-12" db="EMBL/GenBank/DDBJ databases">
        <title>Amycolatopsis regifaucium genome sequencing and assembly.</title>
        <authorList>
            <person name="Mayilraj S."/>
        </authorList>
    </citation>
    <scope>NUCLEOTIDE SEQUENCE [LARGE SCALE GENOMIC DNA]</scope>
    <source>
        <strain evidence="10 12">GY080</strain>
    </source>
</reference>
<protein>
    <submittedName>
        <fullName evidence="10">Cytochrome</fullName>
    </submittedName>
</protein>
<proteinExistence type="inferred from homology"/>
<dbReference type="Proteomes" id="UP000076321">
    <property type="component" value="Unassembled WGS sequence"/>
</dbReference>
<dbReference type="GO" id="GO:0005506">
    <property type="term" value="F:iron ion binding"/>
    <property type="evidence" value="ECO:0007669"/>
    <property type="project" value="InterPro"/>
</dbReference>
<evidence type="ECO:0000256" key="1">
    <source>
        <dbReference type="ARBA" id="ARBA00004660"/>
    </source>
</evidence>
<evidence type="ECO:0000256" key="5">
    <source>
        <dbReference type="ARBA" id="ARBA00023002"/>
    </source>
</evidence>
<evidence type="ECO:0000256" key="2">
    <source>
        <dbReference type="ARBA" id="ARBA00010617"/>
    </source>
</evidence>
<evidence type="ECO:0000256" key="6">
    <source>
        <dbReference type="ARBA" id="ARBA00023004"/>
    </source>
</evidence>
<evidence type="ECO:0000256" key="3">
    <source>
        <dbReference type="ARBA" id="ARBA00022617"/>
    </source>
</evidence>
<evidence type="ECO:0000313" key="11">
    <source>
        <dbReference type="EMBL" id="OKA06629.1"/>
    </source>
</evidence>
<reference evidence="11 13" key="2">
    <citation type="submission" date="2016-11" db="EMBL/GenBank/DDBJ databases">
        <title>Genome sequencing of Amycolatopsis regifaucium.</title>
        <authorList>
            <person name="Mayilraj S."/>
            <person name="Kaur N."/>
        </authorList>
    </citation>
    <scope>NUCLEOTIDE SEQUENCE [LARGE SCALE GENOMIC DNA]</scope>
    <source>
        <strain evidence="11 13">GY080</strain>
    </source>
</reference>
<evidence type="ECO:0000313" key="13">
    <source>
        <dbReference type="Proteomes" id="UP000186883"/>
    </source>
</evidence>
<evidence type="ECO:0000256" key="4">
    <source>
        <dbReference type="ARBA" id="ARBA00022723"/>
    </source>
</evidence>